<dbReference type="RefSeq" id="WP_013007591.1">
    <property type="nucleotide sequence ID" value="NC_013939.1"/>
</dbReference>
<name>D3PCM0_DEFDS</name>
<gene>
    <name evidence="1" type="ordered locus">DEFDS_0867</name>
</gene>
<dbReference type="EMBL" id="AP011529">
    <property type="protein sequence ID" value="BAI80343.1"/>
    <property type="molecule type" value="Genomic_DNA"/>
</dbReference>
<evidence type="ECO:0000313" key="1">
    <source>
        <dbReference type="EMBL" id="BAI80343.1"/>
    </source>
</evidence>
<organism evidence="1 2">
    <name type="scientific">Deferribacter desulfuricans (strain DSM 14783 / JCM 11476 / NBRC 101012 / SSM1)</name>
    <dbReference type="NCBI Taxonomy" id="639282"/>
    <lineage>
        <taxon>Bacteria</taxon>
        <taxon>Pseudomonadati</taxon>
        <taxon>Deferribacterota</taxon>
        <taxon>Deferribacteres</taxon>
        <taxon>Deferribacterales</taxon>
        <taxon>Deferribacteraceae</taxon>
        <taxon>Deferribacter</taxon>
    </lineage>
</organism>
<sequence length="190" mass="22511">MVKNLISLVDDNIKFDNFSFEEIISIRNNCFKIDEVCHLFSKLSKKNLKKSTIYQYINKGLLKTSVLGNRRNRVIYYKSLINFLIKSRHGAIDNELYEIQSKDELILYLEKLYHPDIVLYELDIKESTLYMYVRMFAIHFYKIADVRFFTENDVQKLNKCIHVKNEYGVDASFATEFIDNVMENMESVAV</sequence>
<accession>D3PCM0</accession>
<dbReference type="Proteomes" id="UP000001520">
    <property type="component" value="Chromosome"/>
</dbReference>
<evidence type="ECO:0000313" key="2">
    <source>
        <dbReference type="Proteomes" id="UP000001520"/>
    </source>
</evidence>
<dbReference type="KEGG" id="ddf:DEFDS_0867"/>
<proteinExistence type="predicted"/>
<dbReference type="STRING" id="639282.DEFDS_0867"/>
<keyword evidence="2" id="KW-1185">Reference proteome</keyword>
<reference evidence="1 2" key="1">
    <citation type="journal article" date="2010" name="DNA Res.">
        <title>Bacterial lifestyle in a deep-sea hydrothermal vent chimney revealed by the genome sequence of the thermophilic bacterium Deferribacter desulfuricans SSM1.</title>
        <authorList>
            <person name="Takaki Y."/>
            <person name="Shimamura S."/>
            <person name="Nakagawa S."/>
            <person name="Fukuhara Y."/>
            <person name="Horikawa H."/>
            <person name="Ankai A."/>
            <person name="Harada T."/>
            <person name="Hosoyama A."/>
            <person name="Oguchi A."/>
            <person name="Fukui S."/>
            <person name="Fujita N."/>
            <person name="Takami H."/>
            <person name="Takai K."/>
        </authorList>
    </citation>
    <scope>NUCLEOTIDE SEQUENCE [LARGE SCALE GENOMIC DNA]</scope>
    <source>
        <strain evidence="2">DSM 14783 / JCM 11476 / NBRC 101012 / SSM1</strain>
    </source>
</reference>
<dbReference type="AlphaFoldDB" id="D3PCM0"/>
<protein>
    <submittedName>
        <fullName evidence="1">Uncharacterized protein</fullName>
    </submittedName>
</protein>
<dbReference type="HOGENOM" id="CLU_1425867_0_0_0"/>